<evidence type="ECO:0000313" key="2">
    <source>
        <dbReference type="Proteomes" id="UP000236319"/>
    </source>
</evidence>
<sequence length="222" mass="25447">MTKTYAGVGFIRHEATLADGDAYMPTTPSNYSLKLGSQTAFQHTPHRGCDQDGVPRPLYRLRRSGHLLLWRSVVVDERRQYSCAFLWLQSAENVLHDGFGERDFVARSEVCGDSALDRRPTVLVQELELLEHLHLRNHLIVCVQRLLFEVGADFLDFTLALLHARLHGIVLVLQVTVRALVFRQLVVYVALFEHDTVKLERRLLELLIEGKEFQLPGVYQFV</sequence>
<proteinExistence type="predicted"/>
<dbReference type="GeneID" id="39875484"/>
<comment type="caution">
    <text evidence="1">The sequence shown here is derived from an EMBL/GenBank/DDBJ whole genome shotgun (WGS) entry which is preliminary data.</text>
</comment>
<dbReference type="AlphaFoldDB" id="A0A2H6KFF5"/>
<name>A0A2H6KFF5_9APIC</name>
<accession>A0A2H6KFF5</accession>
<dbReference type="EMBL" id="BDSA01000003">
    <property type="protein sequence ID" value="GBE61714.1"/>
    <property type="molecule type" value="Genomic_DNA"/>
</dbReference>
<dbReference type="RefSeq" id="XP_028867957.1">
    <property type="nucleotide sequence ID" value="XM_029012124.1"/>
</dbReference>
<dbReference type="VEuPathDB" id="PiroplasmaDB:BOVATA_032070"/>
<dbReference type="Proteomes" id="UP000236319">
    <property type="component" value="Unassembled WGS sequence"/>
</dbReference>
<gene>
    <name evidence="1" type="ORF">BOVATA_032070</name>
</gene>
<protein>
    <submittedName>
        <fullName evidence="1">Phage regulatory Rha family protein, putative</fullName>
    </submittedName>
</protein>
<keyword evidence="2" id="KW-1185">Reference proteome</keyword>
<reference evidence="1 2" key="1">
    <citation type="journal article" date="2017" name="BMC Genomics">
        <title>Whole-genome assembly of Babesia ovata and comparative genomics between closely related pathogens.</title>
        <authorList>
            <person name="Yamagishi J."/>
            <person name="Asada M."/>
            <person name="Hakimi H."/>
            <person name="Tanaka T.Q."/>
            <person name="Sugimoto C."/>
            <person name="Kawazu S."/>
        </authorList>
    </citation>
    <scope>NUCLEOTIDE SEQUENCE [LARGE SCALE GENOMIC DNA]</scope>
    <source>
        <strain evidence="1 2">Miyake</strain>
    </source>
</reference>
<evidence type="ECO:0000313" key="1">
    <source>
        <dbReference type="EMBL" id="GBE61714.1"/>
    </source>
</evidence>
<organism evidence="1 2">
    <name type="scientific">Babesia ovata</name>
    <dbReference type="NCBI Taxonomy" id="189622"/>
    <lineage>
        <taxon>Eukaryota</taxon>
        <taxon>Sar</taxon>
        <taxon>Alveolata</taxon>
        <taxon>Apicomplexa</taxon>
        <taxon>Aconoidasida</taxon>
        <taxon>Piroplasmida</taxon>
        <taxon>Babesiidae</taxon>
        <taxon>Babesia</taxon>
    </lineage>
</organism>